<sequence>MSKYPNLLKPLTLGGVELKNRVFMAPMTRGRGPGQIANEEVAKYYAQRASAGLIITEGVHPSKQGVGWLNVPAIFTDEQEEAWKPVVEAVHAKGGRIFMQLWHQGRQAHSDFHDLQPVSASDVEIENSDGLYTSKGKVPYEKPRPLTLDEIKETIEDYRKAAERAAAAGFDGVEIHAANGYLPDQFLQSKTNKRTDQYGGSIENRYRFLDEITEAVLTVLPKEKVGVRLSPNGTFGDMGSPEYRELYLYVATELGKKKLAYVHVMDGLGFGFHELGEPMTLKEFREVLPKETVLIGNVGYTAETAEKAIANGDADAIAFGRPFIPNPDLVERFANDWPLAEPAAPPTWFALDPEKPLSANYTDYPAYQQ</sequence>
<evidence type="ECO:0000256" key="2">
    <source>
        <dbReference type="ARBA" id="ARBA00005979"/>
    </source>
</evidence>
<dbReference type="SUPFAM" id="SSF51395">
    <property type="entry name" value="FMN-linked oxidoreductases"/>
    <property type="match status" value="1"/>
</dbReference>
<dbReference type="Gene3D" id="3.20.20.70">
    <property type="entry name" value="Aldolase class I"/>
    <property type="match status" value="1"/>
</dbReference>
<accession>F2U0T5</accession>
<organism evidence="6">
    <name type="scientific">Salpingoeca rosetta (strain ATCC 50818 / BSB-021)</name>
    <dbReference type="NCBI Taxonomy" id="946362"/>
    <lineage>
        <taxon>Eukaryota</taxon>
        <taxon>Choanoflagellata</taxon>
        <taxon>Craspedida</taxon>
        <taxon>Salpingoecidae</taxon>
        <taxon>Salpingoeca</taxon>
    </lineage>
</organism>
<comment type="similarity">
    <text evidence="2">Belongs to the NADH:flavin oxidoreductase/NADH oxidase family.</text>
</comment>
<keyword evidence="3" id="KW-0560">Oxidoreductase</keyword>
<dbReference type="InterPro" id="IPR001155">
    <property type="entry name" value="OxRdtase_FMN_N"/>
</dbReference>
<reference evidence="5" key="1">
    <citation type="submission" date="2009-08" db="EMBL/GenBank/DDBJ databases">
        <title>Annotation of Salpingoeca rosetta.</title>
        <authorList>
            <consortium name="The Broad Institute Genome Sequencing Platform"/>
            <person name="Russ C."/>
            <person name="Cuomo C."/>
            <person name="Burger G."/>
            <person name="Gray M.W."/>
            <person name="Holland P.W.H."/>
            <person name="King N."/>
            <person name="Lang F.B.F."/>
            <person name="Roger A.J."/>
            <person name="Ruiz-Trillo I."/>
            <person name="Young S.K."/>
            <person name="Zeng Q."/>
            <person name="Gargeya S."/>
            <person name="Alvarado L."/>
            <person name="Berlin A."/>
            <person name="Chapman S.B."/>
            <person name="Chen Z."/>
            <person name="Freedman E."/>
            <person name="Gellesch M."/>
            <person name="Goldberg J."/>
            <person name="Griggs A."/>
            <person name="Gujja S."/>
            <person name="Heilman E."/>
            <person name="Heiman D."/>
            <person name="Howarth C."/>
            <person name="Mehta T."/>
            <person name="Neiman D."/>
            <person name="Pearson M."/>
            <person name="Roberts A."/>
            <person name="Saif S."/>
            <person name="Shea T."/>
            <person name="Shenoy N."/>
            <person name="Sisk P."/>
            <person name="Stolte C."/>
            <person name="Sykes S."/>
            <person name="White J."/>
            <person name="Yandava C."/>
            <person name="Haas B."/>
            <person name="Nusbaum C."/>
            <person name="Birren B."/>
        </authorList>
    </citation>
    <scope>NUCLEOTIDE SEQUENCE [LARGE SCALE GENOMIC DNA]</scope>
    <source>
        <strain evidence="5">ATCC 50818</strain>
    </source>
</reference>
<evidence type="ECO:0000259" key="4">
    <source>
        <dbReference type="Pfam" id="PF00724"/>
    </source>
</evidence>
<dbReference type="RefSeq" id="XP_004997070.1">
    <property type="nucleotide sequence ID" value="XM_004997013.1"/>
</dbReference>
<evidence type="ECO:0000256" key="1">
    <source>
        <dbReference type="ARBA" id="ARBA00001917"/>
    </source>
</evidence>
<dbReference type="GO" id="GO:0005829">
    <property type="term" value="C:cytosol"/>
    <property type="evidence" value="ECO:0007669"/>
    <property type="project" value="UniProtKB-ARBA"/>
</dbReference>
<dbReference type="PANTHER" id="PTHR22893">
    <property type="entry name" value="NADH OXIDOREDUCTASE-RELATED"/>
    <property type="match status" value="1"/>
</dbReference>
<dbReference type="GO" id="GO:0016628">
    <property type="term" value="F:oxidoreductase activity, acting on the CH-CH group of donors, NAD or NADP as acceptor"/>
    <property type="evidence" value="ECO:0007669"/>
    <property type="project" value="UniProtKB-ARBA"/>
</dbReference>
<dbReference type="InterPro" id="IPR045247">
    <property type="entry name" value="Oye-like"/>
</dbReference>
<dbReference type="InParanoid" id="F2U0T5"/>
<dbReference type="Pfam" id="PF00724">
    <property type="entry name" value="Oxidored_FMN"/>
    <property type="match status" value="1"/>
</dbReference>
<dbReference type="EMBL" id="GL832958">
    <property type="protein sequence ID" value="EGD80509.1"/>
    <property type="molecule type" value="Genomic_DNA"/>
</dbReference>
<name>F2U0T5_SALR5</name>
<dbReference type="GO" id="GO:0010181">
    <property type="term" value="F:FMN binding"/>
    <property type="evidence" value="ECO:0007669"/>
    <property type="project" value="InterPro"/>
</dbReference>
<feature type="domain" description="NADH:flavin oxidoreductase/NADH oxidase N-terminal" evidence="4">
    <location>
        <begin position="7"/>
        <end position="336"/>
    </location>
</feature>
<gene>
    <name evidence="5" type="ORF">PTSG_01100</name>
</gene>
<dbReference type="Proteomes" id="UP000007799">
    <property type="component" value="Unassembled WGS sequence"/>
</dbReference>
<dbReference type="eggNOG" id="KOG0134">
    <property type="taxonomic scope" value="Eukaryota"/>
</dbReference>
<dbReference type="KEGG" id="sre:PTSG_01100"/>
<dbReference type="FunFam" id="3.20.20.70:FF:000059">
    <property type="entry name" value="N-ethylmaleimide reductase, FMN-linked"/>
    <property type="match status" value="1"/>
</dbReference>
<dbReference type="OrthoDB" id="1663137at2759"/>
<dbReference type="PANTHER" id="PTHR22893:SF91">
    <property type="entry name" value="NADPH DEHYDROGENASE 2-RELATED"/>
    <property type="match status" value="1"/>
</dbReference>
<comment type="cofactor">
    <cofactor evidence="1">
        <name>FMN</name>
        <dbReference type="ChEBI" id="CHEBI:58210"/>
    </cofactor>
</comment>
<evidence type="ECO:0000313" key="6">
    <source>
        <dbReference type="Proteomes" id="UP000007799"/>
    </source>
</evidence>
<evidence type="ECO:0000313" key="5">
    <source>
        <dbReference type="EMBL" id="EGD80509.1"/>
    </source>
</evidence>
<dbReference type="InterPro" id="IPR013785">
    <property type="entry name" value="Aldolase_TIM"/>
</dbReference>
<keyword evidence="6" id="KW-1185">Reference proteome</keyword>
<protein>
    <submittedName>
        <fullName evidence="5">NADH:flavin oxidoreductase</fullName>
    </submittedName>
</protein>
<proteinExistence type="inferred from homology"/>
<dbReference type="STRING" id="946362.F2U0T5"/>
<dbReference type="AlphaFoldDB" id="F2U0T5"/>
<dbReference type="GeneID" id="16077665"/>
<dbReference type="CDD" id="cd02933">
    <property type="entry name" value="OYE_like_FMN"/>
    <property type="match status" value="1"/>
</dbReference>
<evidence type="ECO:0000256" key="3">
    <source>
        <dbReference type="ARBA" id="ARBA00023002"/>
    </source>
</evidence>
<dbReference type="OMA" id="EKAGPIM"/>